<gene>
    <name evidence="1" type="ORF">BaRGS_00038254</name>
</gene>
<sequence>MTVGKRAVIKTRLARVASLSLTETPLEDWSRGEVRLSAAGHTQLGLEIHVYRPGAECEYFNRRPKTAGIHVRGKMV</sequence>
<organism evidence="1 2">
    <name type="scientific">Batillaria attramentaria</name>
    <dbReference type="NCBI Taxonomy" id="370345"/>
    <lineage>
        <taxon>Eukaryota</taxon>
        <taxon>Metazoa</taxon>
        <taxon>Spiralia</taxon>
        <taxon>Lophotrochozoa</taxon>
        <taxon>Mollusca</taxon>
        <taxon>Gastropoda</taxon>
        <taxon>Caenogastropoda</taxon>
        <taxon>Sorbeoconcha</taxon>
        <taxon>Cerithioidea</taxon>
        <taxon>Batillariidae</taxon>
        <taxon>Batillaria</taxon>
    </lineage>
</organism>
<name>A0ABD0J7U2_9CAEN</name>
<evidence type="ECO:0000313" key="2">
    <source>
        <dbReference type="Proteomes" id="UP001519460"/>
    </source>
</evidence>
<accession>A0ABD0J7U2</accession>
<dbReference type="AlphaFoldDB" id="A0ABD0J7U2"/>
<keyword evidence="2" id="KW-1185">Reference proteome</keyword>
<comment type="caution">
    <text evidence="1">The sequence shown here is derived from an EMBL/GenBank/DDBJ whole genome shotgun (WGS) entry which is preliminary data.</text>
</comment>
<reference evidence="1 2" key="1">
    <citation type="journal article" date="2023" name="Sci. Data">
        <title>Genome assembly of the Korean intertidal mud-creeper Batillaria attramentaria.</title>
        <authorList>
            <person name="Patra A.K."/>
            <person name="Ho P.T."/>
            <person name="Jun S."/>
            <person name="Lee S.J."/>
            <person name="Kim Y."/>
            <person name="Won Y.J."/>
        </authorList>
    </citation>
    <scope>NUCLEOTIDE SEQUENCE [LARGE SCALE GENOMIC DNA]</scope>
    <source>
        <strain evidence="1">Wonlab-2016</strain>
    </source>
</reference>
<protein>
    <submittedName>
        <fullName evidence="1">Uncharacterized protein</fullName>
    </submittedName>
</protein>
<dbReference type="Proteomes" id="UP001519460">
    <property type="component" value="Unassembled WGS sequence"/>
</dbReference>
<proteinExistence type="predicted"/>
<evidence type="ECO:0000313" key="1">
    <source>
        <dbReference type="EMBL" id="KAK7463195.1"/>
    </source>
</evidence>
<dbReference type="EMBL" id="JACVVK020000608">
    <property type="protein sequence ID" value="KAK7463195.1"/>
    <property type="molecule type" value="Genomic_DNA"/>
</dbReference>